<name>A0A822WPL9_9ENTR</name>
<reference evidence="1 2" key="1">
    <citation type="submission" date="2016-03" db="EMBL/GenBank/DDBJ databases">
        <authorList>
            <consortium name="Pathogen Informatics"/>
        </authorList>
    </citation>
    <scope>NUCLEOTIDE SEQUENCE [LARGE SCALE GENOMIC DNA]</scope>
    <source>
        <strain evidence="2">e1424</strain>
    </source>
</reference>
<organism evidence="1 2">
    <name type="scientific">Enterobacter hormaechei</name>
    <dbReference type="NCBI Taxonomy" id="158836"/>
    <lineage>
        <taxon>Bacteria</taxon>
        <taxon>Pseudomonadati</taxon>
        <taxon>Pseudomonadota</taxon>
        <taxon>Gammaproteobacteria</taxon>
        <taxon>Enterobacterales</taxon>
        <taxon>Enterobacteriaceae</taxon>
        <taxon>Enterobacter</taxon>
        <taxon>Enterobacter cloacae complex</taxon>
    </lineage>
</organism>
<dbReference type="EMBL" id="FJYW01000005">
    <property type="protein sequence ID" value="CZX42551.1"/>
    <property type="molecule type" value="Genomic_DNA"/>
</dbReference>
<sequence length="201" mass="22171">MRLLLNDRFEQNYEGCGSPPALIPGSGKCEGAASARVVPQAFLASCGLPDDNLPGFSPDFGNPPVPDMAILVKHCIQQSFFQIVFVRLLLMSLADILRPLRLTPALWHGDNERDVISGIWQADPQQPDLFFVCPVSCCCWPFMPSVALSHSGFADRRNFVNFHAGTTSPRRATSITVRTIARSISCRRSSRFSLFPLSMLS</sequence>
<dbReference type="AlphaFoldDB" id="A0A822WPL9"/>
<gene>
    <name evidence="1" type="ORF">SAMEA2273352_02412</name>
</gene>
<protein>
    <submittedName>
        <fullName evidence="1">Uncharacterized protein</fullName>
    </submittedName>
</protein>
<evidence type="ECO:0000313" key="2">
    <source>
        <dbReference type="Proteomes" id="UP000076205"/>
    </source>
</evidence>
<proteinExistence type="predicted"/>
<comment type="caution">
    <text evidence="1">The sequence shown here is derived from an EMBL/GenBank/DDBJ whole genome shotgun (WGS) entry which is preliminary data.</text>
</comment>
<dbReference type="Proteomes" id="UP000076205">
    <property type="component" value="Unassembled WGS sequence"/>
</dbReference>
<accession>A0A822WPL9</accession>
<evidence type="ECO:0000313" key="1">
    <source>
        <dbReference type="EMBL" id="CZX42551.1"/>
    </source>
</evidence>